<name>A0ABV2RLY0_BRAJP</name>
<proteinExistence type="predicted"/>
<reference evidence="1 2" key="1">
    <citation type="submission" date="2024-06" db="EMBL/GenBank/DDBJ databases">
        <title>Genomic Encyclopedia of Type Strains, Phase V (KMG-V): Genome sequencing to study the core and pangenomes of soil and plant-associated prokaryotes.</title>
        <authorList>
            <person name="Whitman W."/>
        </authorList>
    </citation>
    <scope>NUCLEOTIDE SEQUENCE [LARGE SCALE GENOMIC DNA]</scope>
    <source>
        <strain evidence="1 2">USDA 160</strain>
    </source>
</reference>
<dbReference type="EMBL" id="JBEPTQ010000002">
    <property type="protein sequence ID" value="MET4717267.1"/>
    <property type="molecule type" value="Genomic_DNA"/>
</dbReference>
<protein>
    <submittedName>
        <fullName evidence="1">Uncharacterized protein</fullName>
    </submittedName>
</protein>
<keyword evidence="2" id="KW-1185">Reference proteome</keyword>
<evidence type="ECO:0000313" key="1">
    <source>
        <dbReference type="EMBL" id="MET4717267.1"/>
    </source>
</evidence>
<evidence type="ECO:0000313" key="2">
    <source>
        <dbReference type="Proteomes" id="UP001549291"/>
    </source>
</evidence>
<comment type="caution">
    <text evidence="1">The sequence shown here is derived from an EMBL/GenBank/DDBJ whole genome shotgun (WGS) entry which is preliminary data.</text>
</comment>
<dbReference type="RefSeq" id="WP_354270030.1">
    <property type="nucleotide sequence ID" value="NZ_JBEPTQ010000002.1"/>
</dbReference>
<gene>
    <name evidence="1" type="ORF">ABIF63_001373</name>
</gene>
<dbReference type="Proteomes" id="UP001549291">
    <property type="component" value="Unassembled WGS sequence"/>
</dbReference>
<sequence>MFGARALDRQLAVAPFDTWMVLCRQRLLRLGLTDELIDLDAVQRPPDTQDDGQHHHEITIGQQQIVHSNIAVRMQFSVKQTPAFPLLTQQRSATIGVHTQFEQLTAQSGSLLIWSVQVANFLP</sequence>
<accession>A0ABV2RLY0</accession>
<organism evidence="1 2">
    <name type="scientific">Bradyrhizobium japonicum</name>
    <dbReference type="NCBI Taxonomy" id="375"/>
    <lineage>
        <taxon>Bacteria</taxon>
        <taxon>Pseudomonadati</taxon>
        <taxon>Pseudomonadota</taxon>
        <taxon>Alphaproteobacteria</taxon>
        <taxon>Hyphomicrobiales</taxon>
        <taxon>Nitrobacteraceae</taxon>
        <taxon>Bradyrhizobium</taxon>
    </lineage>
</organism>